<dbReference type="Gene3D" id="3.40.190.10">
    <property type="entry name" value="Periplasmic binding protein-like II"/>
    <property type="match status" value="2"/>
</dbReference>
<dbReference type="eggNOG" id="COG0834">
    <property type="taxonomic scope" value="Bacteria"/>
</dbReference>
<feature type="signal peptide" evidence="1">
    <location>
        <begin position="1"/>
        <end position="18"/>
    </location>
</feature>
<name>E8M6L3_PHOS4</name>
<dbReference type="AlphaFoldDB" id="E8M6L3"/>
<feature type="chain" id="PRO_5003224770" description="Solute-binding protein family 3/N-terminal domain-containing protein" evidence="1">
    <location>
        <begin position="19"/>
        <end position="259"/>
    </location>
</feature>
<proteinExistence type="predicted"/>
<sequence>MRLVLLLLVSAMTTAAWAYSDNLEHRVVIATSKDLNSPQTRYLTKVYRVAFERLGKSMSLRHCPSKRCTSKSTSLRVDGELSRVYDYQDRHPELVRVSEPHWSSGFIALTLNDSLLVDGVDSLIGSDYRIDYKLGSYGSQALLYTLGEPPRLYPVESVELGIKRLLYNRSDMFIVSEMNALEHLSSEKMQGEGLRSAGYVSRFSAHMYLSKDHQEMATNLAKVLREMREEKLLEQYWYEEFNHKFAPTFTSPKQMIDDF</sequence>
<comment type="caution">
    <text evidence="2">The sequence shown here is derived from an EMBL/GenBank/DDBJ whole genome shotgun (WGS) entry which is preliminary data.</text>
</comment>
<keyword evidence="1" id="KW-0732">Signal</keyword>
<dbReference type="GeneID" id="95569236"/>
<dbReference type="EMBL" id="AEVT01000059">
    <property type="protein sequence ID" value="EGA70331.1"/>
    <property type="molecule type" value="Genomic_DNA"/>
</dbReference>
<gene>
    <name evidence="2" type="ORF">VISI1226_22215</name>
</gene>
<evidence type="ECO:0000313" key="2">
    <source>
        <dbReference type="EMBL" id="EGA70331.1"/>
    </source>
</evidence>
<accession>E8M6L3</accession>
<dbReference type="RefSeq" id="WP_008076741.1">
    <property type="nucleotide sequence ID" value="NZ_AEVT01000059.1"/>
</dbReference>
<dbReference type="OrthoDB" id="8255022at2"/>
<protein>
    <recommendedName>
        <fullName evidence="4">Solute-binding protein family 3/N-terminal domain-containing protein</fullName>
    </recommendedName>
</protein>
<evidence type="ECO:0000256" key="1">
    <source>
        <dbReference type="SAM" id="SignalP"/>
    </source>
</evidence>
<dbReference type="SUPFAM" id="SSF53850">
    <property type="entry name" value="Periplasmic binding protein-like II"/>
    <property type="match status" value="1"/>
</dbReference>
<reference evidence="2 3" key="1">
    <citation type="journal article" date="2012" name="Int. J. Syst. Evol. Microbiol.">
        <title>Vibrio caribbeanicus sp. nov., isolated from the marine sponge Scleritoderma cyanea.</title>
        <authorList>
            <person name="Hoffmann M."/>
            <person name="Monday S.R."/>
            <person name="Allard M.W."/>
            <person name="Strain E.A."/>
            <person name="Whittaker P."/>
            <person name="Naum M."/>
            <person name="McCarthy P.J."/>
            <person name="Lopez J.V."/>
            <person name="Fischer M."/>
            <person name="Brown E.W."/>
        </authorList>
    </citation>
    <scope>NUCLEOTIDE SEQUENCE [LARGE SCALE GENOMIC DNA]</scope>
    <source>
        <strain evidence="3">DSMZ 21326</strain>
    </source>
</reference>
<evidence type="ECO:0008006" key="4">
    <source>
        <dbReference type="Google" id="ProtNLM"/>
    </source>
</evidence>
<evidence type="ECO:0000313" key="3">
    <source>
        <dbReference type="Proteomes" id="UP000006228"/>
    </source>
</evidence>
<organism evidence="2 3">
    <name type="scientific">Vibrio sinaloensis DSM 21326</name>
    <dbReference type="NCBI Taxonomy" id="945550"/>
    <lineage>
        <taxon>Bacteria</taxon>
        <taxon>Pseudomonadati</taxon>
        <taxon>Pseudomonadota</taxon>
        <taxon>Gammaproteobacteria</taxon>
        <taxon>Vibrionales</taxon>
        <taxon>Vibrionaceae</taxon>
        <taxon>Vibrio</taxon>
        <taxon>Vibrio oreintalis group</taxon>
    </lineage>
</organism>
<dbReference type="Proteomes" id="UP000006228">
    <property type="component" value="Unassembled WGS sequence"/>
</dbReference>